<dbReference type="NCBIfam" id="NF033748">
    <property type="entry name" value="class_F_sortase"/>
    <property type="match status" value="1"/>
</dbReference>
<evidence type="ECO:0000256" key="3">
    <source>
        <dbReference type="SAM" id="SignalP"/>
    </source>
</evidence>
<dbReference type="Proteomes" id="UP001597347">
    <property type="component" value="Unassembled WGS sequence"/>
</dbReference>
<gene>
    <name evidence="4" type="ORF">ACFSBI_00905</name>
</gene>
<name>A0ABW4LAB4_9MICO</name>
<dbReference type="Gene3D" id="2.40.260.10">
    <property type="entry name" value="Sortase"/>
    <property type="match status" value="1"/>
</dbReference>
<dbReference type="Pfam" id="PF04203">
    <property type="entry name" value="Sortase"/>
    <property type="match status" value="1"/>
</dbReference>
<proteinExistence type="predicted"/>
<dbReference type="PROSITE" id="PS51257">
    <property type="entry name" value="PROKAR_LIPOPROTEIN"/>
    <property type="match status" value="1"/>
</dbReference>
<dbReference type="InterPro" id="IPR023365">
    <property type="entry name" value="Sortase_dom-sf"/>
</dbReference>
<accession>A0ABW4LAB4</accession>
<feature type="region of interest" description="Disordered" evidence="2">
    <location>
        <begin position="25"/>
        <end position="64"/>
    </location>
</feature>
<dbReference type="SUPFAM" id="SSF63817">
    <property type="entry name" value="Sortase"/>
    <property type="match status" value="1"/>
</dbReference>
<keyword evidence="5" id="KW-1185">Reference proteome</keyword>
<feature type="compositionally biased region" description="Low complexity" evidence="2">
    <location>
        <begin position="25"/>
        <end position="52"/>
    </location>
</feature>
<dbReference type="EMBL" id="JBHUEA010000001">
    <property type="protein sequence ID" value="MFD1720094.1"/>
    <property type="molecule type" value="Genomic_DNA"/>
</dbReference>
<feature type="chain" id="PRO_5045929654" evidence="3">
    <location>
        <begin position="21"/>
        <end position="212"/>
    </location>
</feature>
<keyword evidence="1" id="KW-0378">Hydrolase</keyword>
<keyword evidence="3" id="KW-0732">Signal</keyword>
<protein>
    <submittedName>
        <fullName evidence="4">Class F sortase</fullName>
    </submittedName>
</protein>
<evidence type="ECO:0000313" key="5">
    <source>
        <dbReference type="Proteomes" id="UP001597347"/>
    </source>
</evidence>
<dbReference type="InterPro" id="IPR042001">
    <property type="entry name" value="Sortase_F"/>
</dbReference>
<sequence>MRSRGAVLGAVALLTGIALAGCATPSPSAAPTSAPSASAPPSRDTGLAAAPQDPVPQAPDASTTARPVRVVIPSIGVDAPLVKLARDAAGVLEAPPSDELDKAGWYAKGTVPGQTGPAVIAGHVDWVDRIAVFHRLHDLEPGASVAVRMSDGSTVRFTVDRTRAVSKFRFPTESVYGPTPDAQLRLITCGGPWDDARNIYSENVIVYATRSA</sequence>
<feature type="signal peptide" evidence="3">
    <location>
        <begin position="1"/>
        <end position="20"/>
    </location>
</feature>
<evidence type="ECO:0000256" key="2">
    <source>
        <dbReference type="SAM" id="MobiDB-lite"/>
    </source>
</evidence>
<dbReference type="InterPro" id="IPR005754">
    <property type="entry name" value="Sortase"/>
</dbReference>
<comment type="caution">
    <text evidence="4">The sequence shown here is derived from an EMBL/GenBank/DDBJ whole genome shotgun (WGS) entry which is preliminary data.</text>
</comment>
<dbReference type="CDD" id="cd05829">
    <property type="entry name" value="Sortase_F"/>
    <property type="match status" value="1"/>
</dbReference>
<reference evidence="5" key="1">
    <citation type="journal article" date="2019" name="Int. J. Syst. Evol. Microbiol.">
        <title>The Global Catalogue of Microorganisms (GCM) 10K type strain sequencing project: providing services to taxonomists for standard genome sequencing and annotation.</title>
        <authorList>
            <consortium name="The Broad Institute Genomics Platform"/>
            <consortium name="The Broad Institute Genome Sequencing Center for Infectious Disease"/>
            <person name="Wu L."/>
            <person name="Ma J."/>
        </authorList>
    </citation>
    <scope>NUCLEOTIDE SEQUENCE [LARGE SCALE GENOMIC DNA]</scope>
    <source>
        <strain evidence="5">CGMCC 1.12471</strain>
    </source>
</reference>
<organism evidence="4 5">
    <name type="scientific">Amnibacterium endophyticum</name>
    <dbReference type="NCBI Taxonomy" id="2109337"/>
    <lineage>
        <taxon>Bacteria</taxon>
        <taxon>Bacillati</taxon>
        <taxon>Actinomycetota</taxon>
        <taxon>Actinomycetes</taxon>
        <taxon>Micrococcales</taxon>
        <taxon>Microbacteriaceae</taxon>
        <taxon>Amnibacterium</taxon>
    </lineage>
</organism>
<evidence type="ECO:0000313" key="4">
    <source>
        <dbReference type="EMBL" id="MFD1720094.1"/>
    </source>
</evidence>
<evidence type="ECO:0000256" key="1">
    <source>
        <dbReference type="ARBA" id="ARBA00022801"/>
    </source>
</evidence>
<dbReference type="RefSeq" id="WP_377931301.1">
    <property type="nucleotide sequence ID" value="NZ_JBHUEA010000001.1"/>
</dbReference>